<dbReference type="Pfam" id="PF21999">
    <property type="entry name" value="IMS_HHH_1"/>
    <property type="match status" value="1"/>
</dbReference>
<reference evidence="21" key="1">
    <citation type="submission" date="2016-11" db="EMBL/GenBank/DDBJ databases">
        <authorList>
            <person name="Varghese N."/>
            <person name="Submissions S."/>
        </authorList>
    </citation>
    <scope>NUCLEOTIDE SEQUENCE [LARGE SCALE GENOMIC DNA]</scope>
    <source>
        <strain evidence="21">DSM 22363</strain>
    </source>
</reference>
<dbReference type="PANTHER" id="PTHR11076">
    <property type="entry name" value="DNA REPAIR POLYMERASE UMUC / TRANSFERASE FAMILY MEMBER"/>
    <property type="match status" value="1"/>
</dbReference>
<accession>A0A1N6CMD2</accession>
<evidence type="ECO:0000256" key="6">
    <source>
        <dbReference type="ARBA" id="ARBA00022679"/>
    </source>
</evidence>
<dbReference type="GO" id="GO:0006281">
    <property type="term" value="P:DNA repair"/>
    <property type="evidence" value="ECO:0007669"/>
    <property type="project" value="UniProtKB-UniRule"/>
</dbReference>
<evidence type="ECO:0000256" key="12">
    <source>
        <dbReference type="ARBA" id="ARBA00022932"/>
    </source>
</evidence>
<dbReference type="RefSeq" id="WP_074203293.1">
    <property type="nucleotide sequence ID" value="NZ_FSQW01000001.1"/>
</dbReference>
<keyword evidence="14 17" id="KW-0234">DNA repair</keyword>
<dbReference type="Gene3D" id="3.30.70.270">
    <property type="match status" value="1"/>
</dbReference>
<sequence length="389" mass="42475">MCPATDAPFPEAGPDSDLVADTGIRKIIHIDMDAFFASVEQRDDPDLRGKPVAVGGSSERGVVAAASYEARQFGVKSAMPSVIAKRRCPDLIFVKHRFDVYKQVSRQIREIFRMHSDLVEPLSLDEAYIDVTPQNGGDKMGIGNATRIAEMIRAEIKAQTGLTASAGVSYNKFIAKIASDQNKPDGMCVIKPHQGAAFVAQLPVRRFFGVGPKTAERMAKLNIHTGADLKAQSEEFLRQHFGKSAGYLYRASRGVDHRQVKPNRIRKSVGGERTYGTDLASETDLQEAMEKIIDIVWNSIEKSGARGRTVTLKAKYADFRQITRSKSVDHYVADKAEFAALGRELLASIMPVENGIRLLGLTLANLEGADAADGEPETSGETGQAAFEF</sequence>
<dbReference type="Gene3D" id="3.30.1490.100">
    <property type="entry name" value="DNA polymerase, Y-family, little finger domain"/>
    <property type="match status" value="1"/>
</dbReference>
<comment type="similarity">
    <text evidence="2 17">Belongs to the DNA polymerase type-Y family.</text>
</comment>
<dbReference type="EMBL" id="FSQW01000001">
    <property type="protein sequence ID" value="SIN59646.1"/>
    <property type="molecule type" value="Genomic_DNA"/>
</dbReference>
<dbReference type="InterPro" id="IPR017961">
    <property type="entry name" value="DNA_pol_Y-fam_little_finger"/>
</dbReference>
<dbReference type="CDD" id="cd03586">
    <property type="entry name" value="PolY_Pol_IV_kappa"/>
    <property type="match status" value="1"/>
</dbReference>
<evidence type="ECO:0000256" key="7">
    <source>
        <dbReference type="ARBA" id="ARBA00022695"/>
    </source>
</evidence>
<feature type="binding site" evidence="17">
    <location>
        <position position="125"/>
    </location>
    <ligand>
        <name>Mg(2+)</name>
        <dbReference type="ChEBI" id="CHEBI:18420"/>
    </ligand>
</feature>
<keyword evidence="11 17" id="KW-0460">Magnesium</keyword>
<dbReference type="GO" id="GO:0009432">
    <property type="term" value="P:SOS response"/>
    <property type="evidence" value="ECO:0007669"/>
    <property type="project" value="TreeGrafter"/>
</dbReference>
<dbReference type="Gene3D" id="1.10.150.20">
    <property type="entry name" value="5' to 3' exonuclease, C-terminal subdomain"/>
    <property type="match status" value="1"/>
</dbReference>
<dbReference type="PANTHER" id="PTHR11076:SF33">
    <property type="entry name" value="DNA POLYMERASE KAPPA"/>
    <property type="match status" value="1"/>
</dbReference>
<feature type="domain" description="UmuC" evidence="19">
    <location>
        <begin position="27"/>
        <end position="211"/>
    </location>
</feature>
<dbReference type="SUPFAM" id="SSF100879">
    <property type="entry name" value="Lesion bypass DNA polymerase (Y-family), little finger domain"/>
    <property type="match status" value="1"/>
</dbReference>
<dbReference type="GO" id="GO:0000287">
    <property type="term" value="F:magnesium ion binding"/>
    <property type="evidence" value="ECO:0007669"/>
    <property type="project" value="UniProtKB-UniRule"/>
</dbReference>
<dbReference type="InterPro" id="IPR001126">
    <property type="entry name" value="UmuC"/>
</dbReference>
<feature type="binding site" evidence="17">
    <location>
        <position position="31"/>
    </location>
    <ligand>
        <name>Mg(2+)</name>
        <dbReference type="ChEBI" id="CHEBI:18420"/>
    </ligand>
</feature>
<comment type="subcellular location">
    <subcellularLocation>
        <location evidence="1 17">Cytoplasm</location>
    </subcellularLocation>
</comment>
<dbReference type="AlphaFoldDB" id="A0A1N6CMD2"/>
<keyword evidence="4 17" id="KW-0515">Mutator protein</keyword>
<name>A0A1N6CMD2_9SPHN</name>
<dbReference type="PROSITE" id="PS50173">
    <property type="entry name" value="UMUC"/>
    <property type="match status" value="1"/>
</dbReference>
<evidence type="ECO:0000256" key="13">
    <source>
        <dbReference type="ARBA" id="ARBA00023125"/>
    </source>
</evidence>
<dbReference type="InterPro" id="IPR043128">
    <property type="entry name" value="Rev_trsase/Diguanyl_cyclase"/>
</dbReference>
<evidence type="ECO:0000256" key="2">
    <source>
        <dbReference type="ARBA" id="ARBA00010945"/>
    </source>
</evidence>
<keyword evidence="21" id="KW-1185">Reference proteome</keyword>
<dbReference type="GO" id="GO:0042276">
    <property type="term" value="P:error-prone translesion synthesis"/>
    <property type="evidence" value="ECO:0007669"/>
    <property type="project" value="TreeGrafter"/>
</dbReference>
<dbReference type="Pfam" id="PF00817">
    <property type="entry name" value="IMS"/>
    <property type="match status" value="1"/>
</dbReference>
<evidence type="ECO:0000259" key="19">
    <source>
        <dbReference type="PROSITE" id="PS50173"/>
    </source>
</evidence>
<keyword evidence="10 17" id="KW-0227">DNA damage</keyword>
<evidence type="ECO:0000256" key="14">
    <source>
        <dbReference type="ARBA" id="ARBA00023204"/>
    </source>
</evidence>
<evidence type="ECO:0000313" key="20">
    <source>
        <dbReference type="EMBL" id="SIN59646.1"/>
    </source>
</evidence>
<feature type="region of interest" description="Disordered" evidence="18">
    <location>
        <begin position="370"/>
        <end position="389"/>
    </location>
</feature>
<evidence type="ECO:0000256" key="16">
    <source>
        <dbReference type="ARBA" id="ARBA00049244"/>
    </source>
</evidence>
<dbReference type="GO" id="GO:0003684">
    <property type="term" value="F:damaged DNA binding"/>
    <property type="evidence" value="ECO:0007669"/>
    <property type="project" value="InterPro"/>
</dbReference>
<evidence type="ECO:0000256" key="17">
    <source>
        <dbReference type="HAMAP-Rule" id="MF_01113"/>
    </source>
</evidence>
<feature type="site" description="Substrate discrimination" evidence="17">
    <location>
        <position position="36"/>
    </location>
</feature>
<keyword evidence="8 17" id="KW-0235">DNA replication</keyword>
<dbReference type="FunFam" id="3.40.1170.60:FF:000001">
    <property type="entry name" value="DNA polymerase IV"/>
    <property type="match status" value="1"/>
</dbReference>
<evidence type="ECO:0000256" key="15">
    <source>
        <dbReference type="ARBA" id="ARBA00025589"/>
    </source>
</evidence>
<gene>
    <name evidence="17" type="primary">dinB</name>
    <name evidence="20" type="ORF">SAMN02745824_0175</name>
</gene>
<comment type="catalytic activity">
    <reaction evidence="16 17">
        <text>DNA(n) + a 2'-deoxyribonucleoside 5'-triphosphate = DNA(n+1) + diphosphate</text>
        <dbReference type="Rhea" id="RHEA:22508"/>
        <dbReference type="Rhea" id="RHEA-COMP:17339"/>
        <dbReference type="Rhea" id="RHEA-COMP:17340"/>
        <dbReference type="ChEBI" id="CHEBI:33019"/>
        <dbReference type="ChEBI" id="CHEBI:61560"/>
        <dbReference type="ChEBI" id="CHEBI:173112"/>
        <dbReference type="EC" id="2.7.7.7"/>
    </reaction>
</comment>
<evidence type="ECO:0000313" key="21">
    <source>
        <dbReference type="Proteomes" id="UP000185192"/>
    </source>
</evidence>
<keyword evidence="9 17" id="KW-0479">Metal-binding</keyword>
<dbReference type="EC" id="2.7.7.7" evidence="17"/>
<dbReference type="SUPFAM" id="SSF56672">
    <property type="entry name" value="DNA/RNA polymerases"/>
    <property type="match status" value="1"/>
</dbReference>
<dbReference type="InterPro" id="IPR053848">
    <property type="entry name" value="IMS_HHH_1"/>
</dbReference>
<evidence type="ECO:0000256" key="4">
    <source>
        <dbReference type="ARBA" id="ARBA00022457"/>
    </source>
</evidence>
<dbReference type="GO" id="GO:0003887">
    <property type="term" value="F:DNA-directed DNA polymerase activity"/>
    <property type="evidence" value="ECO:0007669"/>
    <property type="project" value="UniProtKB-UniRule"/>
</dbReference>
<comment type="cofactor">
    <cofactor evidence="17">
        <name>Mg(2+)</name>
        <dbReference type="ChEBI" id="CHEBI:18420"/>
    </cofactor>
    <text evidence="17">Binds 2 magnesium ions per subunit.</text>
</comment>
<dbReference type="FunFam" id="3.30.1490.100:FF:000004">
    <property type="entry name" value="DNA polymerase IV"/>
    <property type="match status" value="1"/>
</dbReference>
<dbReference type="OrthoDB" id="9808813at2"/>
<dbReference type="InterPro" id="IPR022880">
    <property type="entry name" value="DNApol_IV"/>
</dbReference>
<dbReference type="Proteomes" id="UP000185192">
    <property type="component" value="Unassembled WGS sequence"/>
</dbReference>
<keyword evidence="6 17" id="KW-0808">Transferase</keyword>
<keyword evidence="7 17" id="KW-0548">Nucleotidyltransferase</keyword>
<dbReference type="Gene3D" id="3.40.1170.60">
    <property type="match status" value="1"/>
</dbReference>
<evidence type="ECO:0000256" key="5">
    <source>
        <dbReference type="ARBA" id="ARBA00022490"/>
    </source>
</evidence>
<evidence type="ECO:0000256" key="1">
    <source>
        <dbReference type="ARBA" id="ARBA00004496"/>
    </source>
</evidence>
<dbReference type="HAMAP" id="MF_01113">
    <property type="entry name" value="DNApol_IV"/>
    <property type="match status" value="1"/>
</dbReference>
<feature type="active site" evidence="17">
    <location>
        <position position="126"/>
    </location>
</feature>
<keyword evidence="12 17" id="KW-0239">DNA-directed DNA polymerase</keyword>
<dbReference type="STRING" id="1123272.SAMN02745824_0175"/>
<dbReference type="InterPro" id="IPR043502">
    <property type="entry name" value="DNA/RNA_pol_sf"/>
</dbReference>
<evidence type="ECO:0000256" key="18">
    <source>
        <dbReference type="SAM" id="MobiDB-lite"/>
    </source>
</evidence>
<keyword evidence="5 17" id="KW-0963">Cytoplasm</keyword>
<evidence type="ECO:0000256" key="3">
    <source>
        <dbReference type="ARBA" id="ARBA00011245"/>
    </source>
</evidence>
<dbReference type="GO" id="GO:0006261">
    <property type="term" value="P:DNA-templated DNA replication"/>
    <property type="evidence" value="ECO:0007669"/>
    <property type="project" value="UniProtKB-UniRule"/>
</dbReference>
<dbReference type="InterPro" id="IPR036775">
    <property type="entry name" value="DNA_pol_Y-fam_lit_finger_sf"/>
</dbReference>
<comment type="function">
    <text evidence="15 17">Poorly processive, error-prone DNA polymerase involved in untargeted mutagenesis. Copies undamaged DNA at stalled replication forks, which arise in vivo from mismatched or misaligned primer ends. These misaligned primers can be extended by PolIV. Exhibits no 3'-5' exonuclease (proofreading) activity. May be involved in translesional synthesis, in conjunction with the beta clamp from PolIII.</text>
</comment>
<evidence type="ECO:0000256" key="11">
    <source>
        <dbReference type="ARBA" id="ARBA00022842"/>
    </source>
</evidence>
<evidence type="ECO:0000256" key="8">
    <source>
        <dbReference type="ARBA" id="ARBA00022705"/>
    </source>
</evidence>
<protein>
    <recommendedName>
        <fullName evidence="17">DNA polymerase IV</fullName>
        <shortName evidence="17">Pol IV</shortName>
        <ecNumber evidence="17">2.7.7.7</ecNumber>
    </recommendedName>
</protein>
<proteinExistence type="inferred from homology"/>
<dbReference type="InterPro" id="IPR050116">
    <property type="entry name" value="DNA_polymerase-Y"/>
</dbReference>
<dbReference type="GO" id="GO:0005829">
    <property type="term" value="C:cytosol"/>
    <property type="evidence" value="ECO:0007669"/>
    <property type="project" value="TreeGrafter"/>
</dbReference>
<dbReference type="NCBIfam" id="NF002677">
    <property type="entry name" value="PRK02406.1"/>
    <property type="match status" value="1"/>
</dbReference>
<evidence type="ECO:0000256" key="9">
    <source>
        <dbReference type="ARBA" id="ARBA00022723"/>
    </source>
</evidence>
<evidence type="ECO:0000256" key="10">
    <source>
        <dbReference type="ARBA" id="ARBA00022763"/>
    </source>
</evidence>
<dbReference type="Pfam" id="PF11799">
    <property type="entry name" value="IMS_C"/>
    <property type="match status" value="1"/>
</dbReference>
<comment type="subunit">
    <text evidence="3 17">Monomer.</text>
</comment>
<organism evidence="20 21">
    <name type="scientific">Parasphingorhabdus marina DSM 22363</name>
    <dbReference type="NCBI Taxonomy" id="1123272"/>
    <lineage>
        <taxon>Bacteria</taxon>
        <taxon>Pseudomonadati</taxon>
        <taxon>Pseudomonadota</taxon>
        <taxon>Alphaproteobacteria</taxon>
        <taxon>Sphingomonadales</taxon>
        <taxon>Sphingomonadaceae</taxon>
        <taxon>Parasphingorhabdus</taxon>
    </lineage>
</organism>
<keyword evidence="13 17" id="KW-0238">DNA-binding</keyword>